<evidence type="ECO:0000259" key="8">
    <source>
        <dbReference type="PROSITE" id="PS50016"/>
    </source>
</evidence>
<dbReference type="PROSITE" id="PS01359">
    <property type="entry name" value="ZF_PHD_1"/>
    <property type="match status" value="1"/>
</dbReference>
<dbReference type="SMART" id="SM00249">
    <property type="entry name" value="PHD"/>
    <property type="match status" value="1"/>
</dbReference>
<dbReference type="Pfam" id="PF00628">
    <property type="entry name" value="PHD"/>
    <property type="match status" value="1"/>
</dbReference>
<dbReference type="SUPFAM" id="SSF57903">
    <property type="entry name" value="FYVE/PHD zinc finger"/>
    <property type="match status" value="1"/>
</dbReference>
<evidence type="ECO:0000256" key="1">
    <source>
        <dbReference type="ARBA" id="ARBA00006009"/>
    </source>
</evidence>
<keyword evidence="5" id="KW-0862">Zinc</keyword>
<proteinExistence type="inferred from homology"/>
<dbReference type="InterPro" id="IPR039054">
    <property type="entry name" value="Int12_PHD"/>
</dbReference>
<dbReference type="InterPro" id="IPR001965">
    <property type="entry name" value="Znf_PHD"/>
</dbReference>
<accession>A0AAN9TS72</accession>
<reference evidence="9 10" key="1">
    <citation type="submission" date="2024-03" db="EMBL/GenBank/DDBJ databases">
        <title>Adaptation during the transition from Ophiocordyceps entomopathogen to insect associate is accompanied by gene loss and intensified selection.</title>
        <authorList>
            <person name="Ward C.M."/>
            <person name="Onetto C.A."/>
            <person name="Borneman A.R."/>
        </authorList>
    </citation>
    <scope>NUCLEOTIDE SEQUENCE [LARGE SCALE GENOMIC DNA]</scope>
    <source>
        <strain evidence="9">AWRI1</strain>
        <tissue evidence="9">Single Adult Female</tissue>
    </source>
</reference>
<evidence type="ECO:0000313" key="10">
    <source>
        <dbReference type="Proteomes" id="UP001367676"/>
    </source>
</evidence>
<dbReference type="EMBL" id="JBBCAQ010000006">
    <property type="protein sequence ID" value="KAK7603148.1"/>
    <property type="molecule type" value="Genomic_DNA"/>
</dbReference>
<comment type="caution">
    <text evidence="9">The sequence shown here is derived from an EMBL/GenBank/DDBJ whole genome shotgun (WGS) entry which is preliminary data.</text>
</comment>
<feature type="region of interest" description="Disordered" evidence="7">
    <location>
        <begin position="81"/>
        <end position="114"/>
    </location>
</feature>
<dbReference type="InterPro" id="IPR019787">
    <property type="entry name" value="Znf_PHD-finger"/>
</dbReference>
<gene>
    <name evidence="9" type="ORF">V9T40_003147</name>
</gene>
<keyword evidence="3" id="KW-0479">Metal-binding</keyword>
<dbReference type="Gene3D" id="3.30.40.10">
    <property type="entry name" value="Zinc/RING finger domain, C3HC4 (zinc finger)"/>
    <property type="match status" value="1"/>
</dbReference>
<sequence>MASVTLNQELDSLFLKGLRLLHSSEPNAEEQLQLLWKQAVVDKYGSERTPTSVLHKISLPTAVKRENEDVTNDAPVGAKRLKLESSSPPPASTSAQQSAHASSDTKDSSDEDSPLQILKTESVCKKCKTSTSSASNKLVECVDCNKHYHQTCHFPPISDLDLSDPRFVWYCSSCDQSITTTTSDKTKAANSSSISTNKSGISKGSTATSKSGRNHSSSTKSSTHGSISSTSSKSTESNSKDTGSSNSSSTPEKKGHMMKKRSMKKPDKKKSTK</sequence>
<feature type="compositionally biased region" description="Basic residues" evidence="7">
    <location>
        <begin position="256"/>
        <end position="273"/>
    </location>
</feature>
<dbReference type="InterPro" id="IPR019786">
    <property type="entry name" value="Zinc_finger_PHD-type_CS"/>
</dbReference>
<feature type="compositionally biased region" description="Low complexity" evidence="7">
    <location>
        <begin position="188"/>
        <end position="250"/>
    </location>
</feature>
<evidence type="ECO:0000256" key="2">
    <source>
        <dbReference type="ARBA" id="ARBA00016814"/>
    </source>
</evidence>
<dbReference type="CDD" id="cd15501">
    <property type="entry name" value="PHD_Int12"/>
    <property type="match status" value="1"/>
</dbReference>
<protein>
    <recommendedName>
        <fullName evidence="2">Integrator complex subunit 12</fullName>
    </recommendedName>
</protein>
<comment type="similarity">
    <text evidence="1">Belongs to the Integrator subunit 12 family.</text>
</comment>
<dbReference type="Proteomes" id="UP001367676">
    <property type="component" value="Unassembled WGS sequence"/>
</dbReference>
<feature type="compositionally biased region" description="Low complexity" evidence="7">
    <location>
        <begin position="92"/>
        <end position="102"/>
    </location>
</feature>
<dbReference type="InterPro" id="IPR011011">
    <property type="entry name" value="Znf_FYVE_PHD"/>
</dbReference>
<dbReference type="AlphaFoldDB" id="A0AAN9TS72"/>
<evidence type="ECO:0000256" key="7">
    <source>
        <dbReference type="SAM" id="MobiDB-lite"/>
    </source>
</evidence>
<dbReference type="PROSITE" id="PS50016">
    <property type="entry name" value="ZF_PHD_2"/>
    <property type="match status" value="1"/>
</dbReference>
<feature type="domain" description="PHD-type" evidence="8">
    <location>
        <begin position="121"/>
        <end position="177"/>
    </location>
</feature>
<evidence type="ECO:0000256" key="5">
    <source>
        <dbReference type="ARBA" id="ARBA00022833"/>
    </source>
</evidence>
<evidence type="ECO:0000313" key="9">
    <source>
        <dbReference type="EMBL" id="KAK7603148.1"/>
    </source>
</evidence>
<dbReference type="InterPro" id="IPR013083">
    <property type="entry name" value="Znf_RING/FYVE/PHD"/>
</dbReference>
<feature type="region of interest" description="Disordered" evidence="7">
    <location>
        <begin position="182"/>
        <end position="273"/>
    </location>
</feature>
<keyword evidence="10" id="KW-1185">Reference proteome</keyword>
<evidence type="ECO:0000256" key="6">
    <source>
        <dbReference type="PROSITE-ProRule" id="PRU00146"/>
    </source>
</evidence>
<organism evidence="9 10">
    <name type="scientific">Parthenolecanium corni</name>
    <dbReference type="NCBI Taxonomy" id="536013"/>
    <lineage>
        <taxon>Eukaryota</taxon>
        <taxon>Metazoa</taxon>
        <taxon>Ecdysozoa</taxon>
        <taxon>Arthropoda</taxon>
        <taxon>Hexapoda</taxon>
        <taxon>Insecta</taxon>
        <taxon>Pterygota</taxon>
        <taxon>Neoptera</taxon>
        <taxon>Paraneoptera</taxon>
        <taxon>Hemiptera</taxon>
        <taxon>Sternorrhyncha</taxon>
        <taxon>Coccoidea</taxon>
        <taxon>Coccidae</taxon>
        <taxon>Parthenolecanium</taxon>
    </lineage>
</organism>
<keyword evidence="4 6" id="KW-0863">Zinc-finger</keyword>
<evidence type="ECO:0000256" key="4">
    <source>
        <dbReference type="ARBA" id="ARBA00022771"/>
    </source>
</evidence>
<name>A0AAN9TS72_9HEMI</name>
<dbReference type="GO" id="GO:0008270">
    <property type="term" value="F:zinc ion binding"/>
    <property type="evidence" value="ECO:0007669"/>
    <property type="project" value="UniProtKB-KW"/>
</dbReference>
<evidence type="ECO:0000256" key="3">
    <source>
        <dbReference type="ARBA" id="ARBA00022723"/>
    </source>
</evidence>